<proteinExistence type="predicted"/>
<accession>A0AAW9YDQ3</accession>
<name>A0AAW9YDQ3_9GAMM</name>
<dbReference type="AlphaFoldDB" id="A0AAW9YDQ3"/>
<organism evidence="1 4">
    <name type="scientific">Aeromonas rivipollensis</name>
    <dbReference type="NCBI Taxonomy" id="948519"/>
    <lineage>
        <taxon>Bacteria</taxon>
        <taxon>Pseudomonadati</taxon>
        <taxon>Pseudomonadota</taxon>
        <taxon>Gammaproteobacteria</taxon>
        <taxon>Aeromonadales</taxon>
        <taxon>Aeromonadaceae</taxon>
        <taxon>Aeromonas</taxon>
    </lineage>
</organism>
<gene>
    <name evidence="1" type="ORF">G4911_08595</name>
    <name evidence="2" type="ORF">G4923_09190</name>
</gene>
<dbReference type="Proteomes" id="UP000480681">
    <property type="component" value="Unassembled WGS sequence"/>
</dbReference>
<reference evidence="3 4" key="1">
    <citation type="submission" date="2020-02" db="EMBL/GenBank/DDBJ databases">
        <title>Genome sequencing of Aeromonas rivipollensis.</title>
        <authorList>
            <person name="Fono-Tamo Ubani E.K."/>
            <person name="Lekota K.E."/>
        </authorList>
    </citation>
    <scope>NUCLEOTIDE SEQUENCE [LARGE SCALE GENOMIC DNA]</scope>
    <source>
        <strain evidence="2 3">G78</strain>
        <strain evidence="1 4">G87</strain>
    </source>
</reference>
<dbReference type="RefSeq" id="WP_163136742.1">
    <property type="nucleotide sequence ID" value="NZ_JAAIKZ010000014.1"/>
</dbReference>
<evidence type="ECO:0000313" key="4">
    <source>
        <dbReference type="Proteomes" id="UP000480681"/>
    </source>
</evidence>
<keyword evidence="3" id="KW-1185">Reference proteome</keyword>
<dbReference type="Proteomes" id="UP000472827">
    <property type="component" value="Unassembled WGS sequence"/>
</dbReference>
<comment type="caution">
    <text evidence="1">The sequence shown here is derived from an EMBL/GenBank/DDBJ whole genome shotgun (WGS) entry which is preliminary data.</text>
</comment>
<evidence type="ECO:0000313" key="2">
    <source>
        <dbReference type="EMBL" id="NEX88877.1"/>
    </source>
</evidence>
<dbReference type="EMBL" id="JAAIKZ010000014">
    <property type="protein sequence ID" value="NEX74796.1"/>
    <property type="molecule type" value="Genomic_DNA"/>
</dbReference>
<evidence type="ECO:0000313" key="1">
    <source>
        <dbReference type="EMBL" id="NEX74796.1"/>
    </source>
</evidence>
<sequence length="149" mass="17628">MFIFELSIALKIPVFEIKEWPIEIIDQYRAMNIIRPFTERAKSIRDGFMIELLRNQNVTKKKDYKTMDELLPYLGNGLPEFMENEHVKTAIKQLGFATTIGHRFMIEDTLRLMKEEIDIELSKPSSERDMYVIKRLSGLIRDTQIDNEQ</sequence>
<evidence type="ECO:0000313" key="3">
    <source>
        <dbReference type="Proteomes" id="UP000472827"/>
    </source>
</evidence>
<protein>
    <submittedName>
        <fullName evidence="1">Uncharacterized protein</fullName>
    </submittedName>
</protein>
<dbReference type="EMBL" id="JAAILA010000012">
    <property type="protein sequence ID" value="NEX88877.1"/>
    <property type="molecule type" value="Genomic_DNA"/>
</dbReference>